<proteinExistence type="predicted"/>
<gene>
    <name evidence="1" type="ORF">BANG_01166</name>
</gene>
<dbReference type="Proteomes" id="UP000005727">
    <property type="component" value="Unassembled WGS sequence"/>
</dbReference>
<reference evidence="1 2" key="1">
    <citation type="submission" date="2009-01" db="EMBL/GenBank/DDBJ databases">
        <title>The Genome Sequence of Brucella neotomae 5K33.</title>
        <authorList>
            <consortium name="The Broad Institute Genome Sequencing Platform"/>
            <person name="Ward D."/>
            <person name="Young S.K."/>
            <person name="Kodira C.D."/>
            <person name="Zeng Q."/>
            <person name="Koehrsen M."/>
            <person name="Alvarado L."/>
            <person name="Berlin A."/>
            <person name="Borenstein D."/>
            <person name="Chen Z."/>
            <person name="Engels R."/>
            <person name="Freedman E."/>
            <person name="Gellesch M."/>
            <person name="Goldberg J."/>
            <person name="Griggs A."/>
            <person name="Gujja S."/>
            <person name="Heiman D."/>
            <person name="Hepburn T."/>
            <person name="Howarth C."/>
            <person name="Jen D."/>
            <person name="Larson L."/>
            <person name="Lewis B."/>
            <person name="Mehta T."/>
            <person name="Park D."/>
            <person name="Pearson M."/>
            <person name="Roberts A."/>
            <person name="Saif S."/>
            <person name="Shea T."/>
            <person name="Shenoy N."/>
            <person name="Sisk P."/>
            <person name="Stolte C."/>
            <person name="Sykes S."/>
            <person name="Walk T."/>
            <person name="White J."/>
            <person name="Yandava C."/>
            <person name="Whatmore A.M."/>
            <person name="Perrett L.L."/>
            <person name="O'Callaghan D."/>
            <person name="Nusbaum C."/>
            <person name="Galagan J."/>
            <person name="Birren B."/>
        </authorList>
    </citation>
    <scope>NUCLEOTIDE SEQUENCE [LARGE SCALE GENOMIC DNA]</scope>
    <source>
        <strain evidence="1 2">5K33</strain>
    </source>
</reference>
<dbReference type="EMBL" id="EQ999582">
    <property type="protein sequence ID" value="EEY04455.1"/>
    <property type="molecule type" value="Genomic_DNA"/>
</dbReference>
<evidence type="ECO:0000313" key="1">
    <source>
        <dbReference type="EMBL" id="EEY04455.1"/>
    </source>
</evidence>
<protein>
    <submittedName>
        <fullName evidence="1">Uncharacterized protein</fullName>
    </submittedName>
</protein>
<evidence type="ECO:0000313" key="2">
    <source>
        <dbReference type="Proteomes" id="UP000005727"/>
    </source>
</evidence>
<accession>A0A7U8K9B9</accession>
<dbReference type="AlphaFoldDB" id="A0A7U8K9B9"/>
<keyword evidence="2" id="KW-1185">Reference proteome</keyword>
<sequence length="133" mass="15204">MPVWAHKLTHFPLPSGESFYHLFSRSSDLAPAFASPGCWCRVNVAVCKNDSKYLNLLYFLIWCLMRNLFRAAVERQIQSAGGNSPPFNSPCRVARAATTIRLCSISNSLNRCFRLQRYVVYFAHFPPQRDGTR</sequence>
<name>A0A7U8K9B9_BRUNE</name>
<organism evidence="1 2">
    <name type="scientific">Brucella neotomae 5K33</name>
    <dbReference type="NCBI Taxonomy" id="520456"/>
    <lineage>
        <taxon>Bacteria</taxon>
        <taxon>Pseudomonadati</taxon>
        <taxon>Pseudomonadota</taxon>
        <taxon>Alphaproteobacteria</taxon>
        <taxon>Hyphomicrobiales</taxon>
        <taxon>Brucellaceae</taxon>
        <taxon>Brucella/Ochrobactrum group</taxon>
        <taxon>Brucella</taxon>
    </lineage>
</organism>